<dbReference type="SMART" id="SM00360">
    <property type="entry name" value="RRM"/>
    <property type="match status" value="1"/>
</dbReference>
<reference evidence="3 4" key="1">
    <citation type="journal article" date="2018" name="Science">
        <title>The opium poppy genome and morphinan production.</title>
        <authorList>
            <person name="Guo L."/>
            <person name="Winzer T."/>
            <person name="Yang X."/>
            <person name="Li Y."/>
            <person name="Ning Z."/>
            <person name="He Z."/>
            <person name="Teodor R."/>
            <person name="Lu Y."/>
            <person name="Bowser T.A."/>
            <person name="Graham I.A."/>
            <person name="Ye K."/>
        </authorList>
    </citation>
    <scope>NUCLEOTIDE SEQUENCE [LARGE SCALE GENOMIC DNA]</scope>
    <source>
        <strain evidence="4">cv. HN1</strain>
        <tissue evidence="3">Leaves</tissue>
    </source>
</reference>
<dbReference type="OrthoDB" id="1913496at2759"/>
<dbReference type="InterPro" id="IPR000504">
    <property type="entry name" value="RRM_dom"/>
</dbReference>
<dbReference type="GO" id="GO:0003723">
    <property type="term" value="F:RNA binding"/>
    <property type="evidence" value="ECO:0007669"/>
    <property type="project" value="UniProtKB-UniRule"/>
</dbReference>
<dbReference type="InterPro" id="IPR012677">
    <property type="entry name" value="Nucleotide-bd_a/b_plait_sf"/>
</dbReference>
<dbReference type="PROSITE" id="PS50102">
    <property type="entry name" value="RRM"/>
    <property type="match status" value="1"/>
</dbReference>
<evidence type="ECO:0000259" key="2">
    <source>
        <dbReference type="PROSITE" id="PS50102"/>
    </source>
</evidence>
<dbReference type="CDD" id="cd00590">
    <property type="entry name" value="RRM_SF"/>
    <property type="match status" value="1"/>
</dbReference>
<dbReference type="Gene3D" id="3.30.70.330">
    <property type="match status" value="1"/>
</dbReference>
<keyword evidence="4" id="KW-1185">Reference proteome</keyword>
<feature type="domain" description="RRM" evidence="2">
    <location>
        <begin position="25"/>
        <end position="108"/>
    </location>
</feature>
<evidence type="ECO:0000313" key="4">
    <source>
        <dbReference type="Proteomes" id="UP000316621"/>
    </source>
</evidence>
<proteinExistence type="predicted"/>
<dbReference type="InterPro" id="IPR053316">
    <property type="entry name" value="Epigenetic_reg_gene_expr"/>
</dbReference>
<dbReference type="EMBL" id="CM010724">
    <property type="protein sequence ID" value="RZC80210.1"/>
    <property type="molecule type" value="Genomic_DNA"/>
</dbReference>
<name>A0A4Y7L6I1_PAPSO</name>
<evidence type="ECO:0000313" key="3">
    <source>
        <dbReference type="EMBL" id="RZC80210.1"/>
    </source>
</evidence>
<dbReference type="SUPFAM" id="SSF54928">
    <property type="entry name" value="RNA-binding domain, RBD"/>
    <property type="match status" value="1"/>
</dbReference>
<dbReference type="PANTHER" id="PTHR36309">
    <property type="entry name" value="RNA-BINDING (RRM/RBD/RNP MOTIFS) FAMILY PROTEIN"/>
    <property type="match status" value="1"/>
</dbReference>
<dbReference type="Gramene" id="RZC80210">
    <property type="protein sequence ID" value="RZC80210"/>
    <property type="gene ID" value="C5167_042780"/>
</dbReference>
<accession>A0A4Y7L6I1</accession>
<dbReference type="Proteomes" id="UP000316621">
    <property type="component" value="Chromosome 10"/>
</dbReference>
<keyword evidence="1" id="KW-0694">RNA-binding</keyword>
<protein>
    <recommendedName>
        <fullName evidence="2">RRM domain-containing protein</fullName>
    </recommendedName>
</protein>
<evidence type="ECO:0000256" key="1">
    <source>
        <dbReference type="PROSITE-ProRule" id="PRU00176"/>
    </source>
</evidence>
<organism evidence="3 4">
    <name type="scientific">Papaver somniferum</name>
    <name type="common">Opium poppy</name>
    <dbReference type="NCBI Taxonomy" id="3469"/>
    <lineage>
        <taxon>Eukaryota</taxon>
        <taxon>Viridiplantae</taxon>
        <taxon>Streptophyta</taxon>
        <taxon>Embryophyta</taxon>
        <taxon>Tracheophyta</taxon>
        <taxon>Spermatophyta</taxon>
        <taxon>Magnoliopsida</taxon>
        <taxon>Ranunculales</taxon>
        <taxon>Papaveraceae</taxon>
        <taxon>Papaveroideae</taxon>
        <taxon>Papaver</taxon>
    </lineage>
</organism>
<dbReference type="AlphaFoldDB" id="A0A4Y7L6I1"/>
<dbReference type="Pfam" id="PF00076">
    <property type="entry name" value="RRM_1"/>
    <property type="match status" value="1"/>
</dbReference>
<dbReference type="OMA" id="GRYNMKC"/>
<dbReference type="PANTHER" id="PTHR36309:SF1">
    <property type="entry name" value="RNA-BINDING (RRM_RBD_RNP MOTIFS) FAMILY PROTEIN"/>
    <property type="match status" value="1"/>
</dbReference>
<sequence>MSFPKLKDMGSSPEEYAAFEDKVKRTVYIDNISPQVTNAVLKTALGQFGTVKTVQFIPNYFEPKIIPQCALVEMQTEKQAKAIIYEMNNYPFMMSGMPRPVRAFAAEMEMFADRPTNPARGRITCQWLERTDPDYEVARKLKQLTLKHAEAASYLLRVELEDEEKLAMQQSEMLKANHKKLEMLENLFSDGSFWRLARRYNINVADEI</sequence>
<dbReference type="InterPro" id="IPR035979">
    <property type="entry name" value="RBD_domain_sf"/>
</dbReference>
<gene>
    <name evidence="3" type="ORF">C5167_042780</name>
</gene>